<feature type="transmembrane region" description="Helical" evidence="1">
    <location>
        <begin position="186"/>
        <end position="208"/>
    </location>
</feature>
<keyword evidence="1" id="KW-0472">Membrane</keyword>
<feature type="domain" description="EamA" evidence="2">
    <location>
        <begin position="156"/>
        <end position="284"/>
    </location>
</feature>
<name>I2PYG1_9BACT</name>
<dbReference type="InterPro" id="IPR037185">
    <property type="entry name" value="EmrE-like"/>
</dbReference>
<accession>I2PYG1</accession>
<dbReference type="GO" id="GO:0016020">
    <property type="term" value="C:membrane"/>
    <property type="evidence" value="ECO:0007669"/>
    <property type="project" value="InterPro"/>
</dbReference>
<feature type="transmembrane region" description="Helical" evidence="1">
    <location>
        <begin position="74"/>
        <end position="92"/>
    </location>
</feature>
<dbReference type="PANTHER" id="PTHR22911">
    <property type="entry name" value="ACYL-MALONYL CONDENSING ENZYME-RELATED"/>
    <property type="match status" value="1"/>
</dbReference>
<keyword evidence="1" id="KW-1133">Transmembrane helix</keyword>
<feature type="transmembrane region" description="Helical" evidence="1">
    <location>
        <begin position="153"/>
        <end position="174"/>
    </location>
</feature>
<feature type="transmembrane region" description="Helical" evidence="1">
    <location>
        <begin position="269"/>
        <end position="286"/>
    </location>
</feature>
<protein>
    <submittedName>
        <fullName evidence="3">DMT(Drug/metabolite transporter) superfamily permease</fullName>
    </submittedName>
</protein>
<dbReference type="SUPFAM" id="SSF103481">
    <property type="entry name" value="Multidrug resistance efflux transporter EmrE"/>
    <property type="match status" value="2"/>
</dbReference>
<dbReference type="eggNOG" id="COG0697">
    <property type="taxonomic scope" value="Bacteria"/>
</dbReference>
<dbReference type="AlphaFoldDB" id="I2PYG1"/>
<reference evidence="3" key="1">
    <citation type="submission" date="2011-11" db="EMBL/GenBank/DDBJ databases">
        <title>Improved High-Quality Draft sequence of Desulfovibrio sp. U5L.</title>
        <authorList>
            <consortium name="US DOE Joint Genome Institute"/>
            <person name="Lucas S."/>
            <person name="Han J."/>
            <person name="Lapidus A."/>
            <person name="Cheng J.-F."/>
            <person name="Goodwin L."/>
            <person name="Pitluck S."/>
            <person name="Peters L."/>
            <person name="Ovchinnikova G."/>
            <person name="Held B."/>
            <person name="Detter J.C."/>
            <person name="Han C."/>
            <person name="Tapia R."/>
            <person name="Land M."/>
            <person name="Hauser L."/>
            <person name="Kyrpides N."/>
            <person name="Ivanova N."/>
            <person name="Pagani I."/>
            <person name="Gabster J."/>
            <person name="Walker C."/>
            <person name="Stolyar S."/>
            <person name="Stahl D."/>
            <person name="Arkin A."/>
            <person name="Dehal P."/>
            <person name="Hazen T."/>
            <person name="Woyke T."/>
        </authorList>
    </citation>
    <scope>NUCLEOTIDE SEQUENCE [LARGE SCALE GENOMIC DNA]</scope>
    <source>
        <strain evidence="3">U5L</strain>
    </source>
</reference>
<feature type="transmembrane region" description="Helical" evidence="1">
    <location>
        <begin position="246"/>
        <end position="263"/>
    </location>
</feature>
<feature type="domain" description="EamA" evidence="2">
    <location>
        <begin position="10"/>
        <end position="142"/>
    </location>
</feature>
<dbReference type="Pfam" id="PF00892">
    <property type="entry name" value="EamA"/>
    <property type="match status" value="2"/>
</dbReference>
<dbReference type="InterPro" id="IPR000620">
    <property type="entry name" value="EamA_dom"/>
</dbReference>
<feature type="transmembrane region" description="Helical" evidence="1">
    <location>
        <begin position="214"/>
        <end position="234"/>
    </location>
</feature>
<feature type="transmembrane region" description="Helical" evidence="1">
    <location>
        <begin position="104"/>
        <end position="121"/>
    </location>
</feature>
<feature type="transmembrane region" description="Helical" evidence="1">
    <location>
        <begin position="37"/>
        <end position="54"/>
    </location>
</feature>
<keyword evidence="1" id="KW-0812">Transmembrane</keyword>
<evidence type="ECO:0000259" key="2">
    <source>
        <dbReference type="Pfam" id="PF00892"/>
    </source>
</evidence>
<proteinExistence type="predicted"/>
<gene>
    <name evidence="3" type="ORF">DesU5LDRAFT_0866</name>
</gene>
<evidence type="ECO:0000313" key="3">
    <source>
        <dbReference type="EMBL" id="EIG52567.1"/>
    </source>
</evidence>
<feature type="transmembrane region" description="Helical" evidence="1">
    <location>
        <begin position="128"/>
        <end position="147"/>
    </location>
</feature>
<dbReference type="HOGENOM" id="CLU_064680_1_0_7"/>
<feature type="transmembrane region" description="Helical" evidence="1">
    <location>
        <begin position="7"/>
        <end position="25"/>
    </location>
</feature>
<sequence>MKDQKKATRYGLATVAMWATVATAFKLSLARLAPLQLLFYASLASCLVLALALFFQGRLGGLGKLTRAQWQRSFLLGALNPFLYYTILFAAYDLLPAQEAQPLNYTWAITLSLLAVPLLGQKLRKKDMLALVVSYAGVVVIATHGDVLGLRFASLPGVVLALVSTVVWALYWILGARDDRDPVVGLFANFLCSLPLTLLAVLCFSDPWPGSWQGLAGAAYVGVFEMGLAFVTWLSALRYAENAARVANLIFLSPFLSLILIHFLVGEAILASTVAGLGLILVGLGVQRMGR</sequence>
<dbReference type="PANTHER" id="PTHR22911:SF137">
    <property type="entry name" value="SOLUTE CARRIER FAMILY 35 MEMBER G2-RELATED"/>
    <property type="match status" value="1"/>
</dbReference>
<dbReference type="OrthoDB" id="5729944at2"/>
<dbReference type="STRING" id="596152.DesU5LDRAFT_0866"/>
<evidence type="ECO:0000256" key="1">
    <source>
        <dbReference type="SAM" id="Phobius"/>
    </source>
</evidence>
<dbReference type="EMBL" id="JH600068">
    <property type="protein sequence ID" value="EIG52567.1"/>
    <property type="molecule type" value="Genomic_DNA"/>
</dbReference>
<organism evidence="3">
    <name type="scientific">Desulfovibrio sp. U5L</name>
    <dbReference type="NCBI Taxonomy" id="596152"/>
    <lineage>
        <taxon>Bacteria</taxon>
        <taxon>Pseudomonadati</taxon>
        <taxon>Thermodesulfobacteriota</taxon>
        <taxon>Desulfovibrionia</taxon>
        <taxon>Desulfovibrionales</taxon>
        <taxon>Desulfovibrionaceae</taxon>
        <taxon>Desulfovibrio</taxon>
    </lineage>
</organism>